<dbReference type="EMBL" id="AGNL01038679">
    <property type="protein sequence ID" value="EJK53019.1"/>
    <property type="molecule type" value="Genomic_DNA"/>
</dbReference>
<feature type="region of interest" description="Disordered" evidence="1">
    <location>
        <begin position="193"/>
        <end position="218"/>
    </location>
</feature>
<sequence>MVEFNEPGVTDWKVDINGIHSKTKFEYCKSVPQFKKTIFGLMVILVLTAWGANLSAICDVLPTINGVTHKIPMQTTEVASCGVLTGPIAVQRTKTCGTLHSMSSMSCLTEDENSILDTSGSVSHTSSYLITSNPGVDNEGNTPCNSREAIRGEEQLYYPTEAATTRHHVLAPVADIIAASDDPMIDHCTNRMNSTLRTKPSREETHPTSYDPQRREETRSLESVFECTSQLFPKYFWILRSKGTRLTI</sequence>
<name>K0RL59_THAOC</name>
<evidence type="ECO:0000256" key="1">
    <source>
        <dbReference type="SAM" id="MobiDB-lite"/>
    </source>
</evidence>
<proteinExistence type="predicted"/>
<accession>K0RL59</accession>
<feature type="compositionally biased region" description="Basic and acidic residues" evidence="1">
    <location>
        <begin position="200"/>
        <end position="218"/>
    </location>
</feature>
<evidence type="ECO:0000313" key="2">
    <source>
        <dbReference type="EMBL" id="EJK53019.1"/>
    </source>
</evidence>
<comment type="caution">
    <text evidence="2">The sequence shown here is derived from an EMBL/GenBank/DDBJ whole genome shotgun (WGS) entry which is preliminary data.</text>
</comment>
<protein>
    <submittedName>
        <fullName evidence="2">Uncharacterized protein</fullName>
    </submittedName>
</protein>
<evidence type="ECO:0000313" key="3">
    <source>
        <dbReference type="Proteomes" id="UP000266841"/>
    </source>
</evidence>
<dbReference type="AlphaFoldDB" id="K0RL59"/>
<gene>
    <name evidence="2" type="ORF">THAOC_27614</name>
</gene>
<reference evidence="2 3" key="1">
    <citation type="journal article" date="2012" name="Genome Biol.">
        <title>Genome and low-iron response of an oceanic diatom adapted to chronic iron limitation.</title>
        <authorList>
            <person name="Lommer M."/>
            <person name="Specht M."/>
            <person name="Roy A.S."/>
            <person name="Kraemer L."/>
            <person name="Andreson R."/>
            <person name="Gutowska M.A."/>
            <person name="Wolf J."/>
            <person name="Bergner S.V."/>
            <person name="Schilhabel M.B."/>
            <person name="Klostermeier U.C."/>
            <person name="Beiko R.G."/>
            <person name="Rosenstiel P."/>
            <person name="Hippler M."/>
            <person name="Laroche J."/>
        </authorList>
    </citation>
    <scope>NUCLEOTIDE SEQUENCE [LARGE SCALE GENOMIC DNA]</scope>
    <source>
        <strain evidence="2 3">CCMP1005</strain>
    </source>
</reference>
<dbReference type="Proteomes" id="UP000266841">
    <property type="component" value="Unassembled WGS sequence"/>
</dbReference>
<organism evidence="2 3">
    <name type="scientific">Thalassiosira oceanica</name>
    <name type="common">Marine diatom</name>
    <dbReference type="NCBI Taxonomy" id="159749"/>
    <lineage>
        <taxon>Eukaryota</taxon>
        <taxon>Sar</taxon>
        <taxon>Stramenopiles</taxon>
        <taxon>Ochrophyta</taxon>
        <taxon>Bacillariophyta</taxon>
        <taxon>Coscinodiscophyceae</taxon>
        <taxon>Thalassiosirophycidae</taxon>
        <taxon>Thalassiosirales</taxon>
        <taxon>Thalassiosiraceae</taxon>
        <taxon>Thalassiosira</taxon>
    </lineage>
</organism>
<keyword evidence="3" id="KW-1185">Reference proteome</keyword>